<comment type="caution">
    <text evidence="1">The sequence shown here is derived from an EMBL/GenBank/DDBJ whole genome shotgun (WGS) entry which is preliminary data.</text>
</comment>
<keyword evidence="2" id="KW-1185">Reference proteome</keyword>
<protein>
    <submittedName>
        <fullName evidence="1">Uncharacterized protein</fullName>
    </submittedName>
</protein>
<reference evidence="1" key="1">
    <citation type="submission" date="2017-12" db="EMBL/GenBank/DDBJ databases">
        <title>Genomics of Macrococcus caseolyticus.</title>
        <authorList>
            <person name="MacFadyen A.C."/>
            <person name="Paterson G.K."/>
        </authorList>
    </citation>
    <scope>NUCLEOTIDE SEQUENCE</scope>
    <source>
        <strain evidence="1">5459_5_49</strain>
    </source>
</reference>
<organism evidence="1 2">
    <name type="scientific">Macrococcoides caseolyticum</name>
    <dbReference type="NCBI Taxonomy" id="69966"/>
    <lineage>
        <taxon>Bacteria</taxon>
        <taxon>Bacillati</taxon>
        <taxon>Bacillota</taxon>
        <taxon>Bacilli</taxon>
        <taxon>Bacillales</taxon>
        <taxon>Staphylococcaceae</taxon>
        <taxon>Macrococcoides</taxon>
    </lineage>
</organism>
<accession>A0ACC9MW02</accession>
<gene>
    <name evidence="1" type="ORF">CW682_03350</name>
</gene>
<dbReference type="EMBL" id="PIWU01000003">
    <property type="protein sequence ID" value="PKE57256.1"/>
    <property type="molecule type" value="Genomic_DNA"/>
</dbReference>
<name>A0ACC9MW02_9STAP</name>
<evidence type="ECO:0000313" key="2">
    <source>
        <dbReference type="Proteomes" id="UP000233606"/>
    </source>
</evidence>
<sequence>MDFSEEQFNKERMVAERENIIITTVQANMTRTFPFVIKLIDFQNQIQQIYLSIHDIILVNYTLNRM</sequence>
<dbReference type="Proteomes" id="UP000233606">
    <property type="component" value="Unassembled WGS sequence"/>
</dbReference>
<evidence type="ECO:0000313" key="1">
    <source>
        <dbReference type="EMBL" id="PKE57256.1"/>
    </source>
</evidence>
<proteinExistence type="predicted"/>